<evidence type="ECO:0000259" key="1">
    <source>
        <dbReference type="PROSITE" id="PS50234"/>
    </source>
</evidence>
<keyword evidence="4" id="KW-1185">Reference proteome</keyword>
<dbReference type="Gene3D" id="3.10.20.90">
    <property type="entry name" value="Phosphatidylinositol 3-kinase Catalytic Subunit, Chain A, domain 1"/>
    <property type="match status" value="1"/>
</dbReference>
<dbReference type="InterPro" id="IPR036465">
    <property type="entry name" value="vWFA_dom_sf"/>
</dbReference>
<dbReference type="InterPro" id="IPR029071">
    <property type="entry name" value="Ubiquitin-like_domsf"/>
</dbReference>
<accession>A0AAD1Y3S6</accession>
<evidence type="ECO:0000259" key="2">
    <source>
        <dbReference type="PROSITE" id="PS51468"/>
    </source>
</evidence>
<dbReference type="InterPro" id="IPR013694">
    <property type="entry name" value="VIT"/>
</dbReference>
<evidence type="ECO:0000313" key="3">
    <source>
        <dbReference type="EMBL" id="CAI2384168.1"/>
    </source>
</evidence>
<proteinExistence type="predicted"/>
<dbReference type="SUPFAM" id="SSF54236">
    <property type="entry name" value="Ubiquitin-like"/>
    <property type="match status" value="1"/>
</dbReference>
<dbReference type="SMART" id="SM00327">
    <property type="entry name" value="VWA"/>
    <property type="match status" value="1"/>
</dbReference>
<dbReference type="PANTHER" id="PTHR45737">
    <property type="entry name" value="VON WILLEBRAND FACTOR A DOMAIN-CONTAINING PROTEIN 5A"/>
    <property type="match status" value="1"/>
</dbReference>
<organism evidence="3 4">
    <name type="scientific">Euplotes crassus</name>
    <dbReference type="NCBI Taxonomy" id="5936"/>
    <lineage>
        <taxon>Eukaryota</taxon>
        <taxon>Sar</taxon>
        <taxon>Alveolata</taxon>
        <taxon>Ciliophora</taxon>
        <taxon>Intramacronucleata</taxon>
        <taxon>Spirotrichea</taxon>
        <taxon>Hypotrichia</taxon>
        <taxon>Euplotida</taxon>
        <taxon>Euplotidae</taxon>
        <taxon>Moneuplotes</taxon>
    </lineage>
</organism>
<dbReference type="SUPFAM" id="SSF53300">
    <property type="entry name" value="vWA-like"/>
    <property type="match status" value="1"/>
</dbReference>
<feature type="domain" description="VIT" evidence="2">
    <location>
        <begin position="15"/>
        <end position="145"/>
    </location>
</feature>
<dbReference type="Gene3D" id="3.40.50.410">
    <property type="entry name" value="von Willebrand factor, type A domain"/>
    <property type="match status" value="1"/>
</dbReference>
<gene>
    <name evidence="3" type="ORF">ECRASSUSDP1_LOCUS25689</name>
</gene>
<dbReference type="EMBL" id="CAMPGE010026481">
    <property type="protein sequence ID" value="CAI2384168.1"/>
    <property type="molecule type" value="Genomic_DNA"/>
</dbReference>
<dbReference type="PANTHER" id="PTHR45737:SF6">
    <property type="entry name" value="VON WILLEBRAND FACTOR A DOMAIN-CONTAINING PROTEIN 5A"/>
    <property type="match status" value="1"/>
</dbReference>
<dbReference type="PROSITE" id="PS50234">
    <property type="entry name" value="VWFA"/>
    <property type="match status" value="1"/>
</dbReference>
<dbReference type="Proteomes" id="UP001295684">
    <property type="component" value="Unassembled WGS sequence"/>
</dbReference>
<protein>
    <submittedName>
        <fullName evidence="3">Uncharacterized protein</fullName>
    </submittedName>
</protein>
<dbReference type="Pfam" id="PF08487">
    <property type="entry name" value="VIT"/>
    <property type="match status" value="1"/>
</dbReference>
<dbReference type="PROSITE" id="PS51468">
    <property type="entry name" value="VIT"/>
    <property type="match status" value="1"/>
</dbReference>
<evidence type="ECO:0000313" key="4">
    <source>
        <dbReference type="Proteomes" id="UP001295684"/>
    </source>
</evidence>
<name>A0AAD1Y3S6_EUPCR</name>
<feature type="domain" description="VWFA" evidence="1">
    <location>
        <begin position="334"/>
        <end position="504"/>
    </location>
</feature>
<dbReference type="Pfam" id="PF13768">
    <property type="entry name" value="VWA_3"/>
    <property type="match status" value="1"/>
</dbReference>
<comment type="caution">
    <text evidence="3">The sequence shown here is derived from an EMBL/GenBank/DDBJ whole genome shotgun (WGS) entry which is preliminary data.</text>
</comment>
<sequence length="864" mass="97226">MESSAAIAEDPNYNIDRQGLIDKTNKCTVPLYCVDAVATIDSGIAEIKYTQFYFNDKDEPIEAEHVFPTNTDWTFSHLKATIGEEVLTTKVVEKKAVKETYTDASNIIDPASSSSLFPLTNDMMSVQLGRIPANTPVFISCVFQQIMRIEDLSRRIQVPVQLQPKQVGDLPQSIKTETSLEKMIKMSEPLRGNKLKQKVEKVEMIYSSSSFLCDFVVKIKSKDPITRVISPTHQIEVKCSNAKKLNAEVSILASELGELYTKDFKLLYRDQGIDKPSAILQTMDDMYALMISMLVDCTPEKEWQENRIAVDRDIDLDPTIRYSEKIGNQNKPARFTFVIDRSGSMSGPKIKLANEALMLYIKSLPLNCSFNIISFGTNHNYLFSRYVDYNSTNCTQAIDQVKAFGANYGGTNLYSCLQTLYSATLDSTFGENNVILLTDGHVGQPNDCYEIIRKNSNRYTLNTFAIGGGADKALLAKCAQVAGGKSFYVDEKCSKLKEQIISCLSESLVPDVVIEDSSEIDHCGEKILEYPEFSELKSKPFAHGKYLTYFMIFDSLNETLSGNIDIDWSEVGTANKNSVSLSLERDVKFIPGDSIFKMASDHYIKTNSKFVVGRKLILRLSDKFQISSEFTSLIAVTSRNKAKKIMEEDDFSTRAKDFNQVEFSGNNPMRAKIKTFTGKHHLVHCYQETLISELKEYLSYLPGTPDDPSLITLTYDGVKMRSGPDKKLCDYGVENMKVIQMLEVVSHKESLISCKPKSEINIDRLVELQKHDGSWDATIAEFFTVDYKSLKASLPKVVSRLGDDTKVFSVMFTWLGLDLIEKYFPSKEGELSLITEKGANFIECVTDGKLGYNDIHMKVNYKAE</sequence>
<dbReference type="AlphaFoldDB" id="A0AAD1Y3S6"/>
<dbReference type="InterPro" id="IPR002035">
    <property type="entry name" value="VWF_A"/>
</dbReference>
<reference evidence="3" key="1">
    <citation type="submission" date="2023-07" db="EMBL/GenBank/DDBJ databases">
        <authorList>
            <consortium name="AG Swart"/>
            <person name="Singh M."/>
            <person name="Singh A."/>
            <person name="Seah K."/>
            <person name="Emmerich C."/>
        </authorList>
    </citation>
    <scope>NUCLEOTIDE SEQUENCE</scope>
    <source>
        <strain evidence="3">DP1</strain>
    </source>
</reference>